<protein>
    <submittedName>
        <fullName evidence="1">Uncharacterized protein</fullName>
    </submittedName>
</protein>
<accession>A0ABV0KJP8</accession>
<evidence type="ECO:0000313" key="1">
    <source>
        <dbReference type="EMBL" id="MEP1059481.1"/>
    </source>
</evidence>
<dbReference type="RefSeq" id="WP_190446450.1">
    <property type="nucleotide sequence ID" value="NZ_JAMPLM010000011.1"/>
</dbReference>
<evidence type="ECO:0000313" key="2">
    <source>
        <dbReference type="Proteomes" id="UP001476950"/>
    </source>
</evidence>
<dbReference type="EMBL" id="JAMPLM010000011">
    <property type="protein sequence ID" value="MEP1059481.1"/>
    <property type="molecule type" value="Genomic_DNA"/>
</dbReference>
<name>A0ABV0KJP8_9CYAN</name>
<dbReference type="Proteomes" id="UP001476950">
    <property type="component" value="Unassembled WGS sequence"/>
</dbReference>
<proteinExistence type="predicted"/>
<organism evidence="1 2">
    <name type="scientific">Stenomitos frigidus AS-A4</name>
    <dbReference type="NCBI Taxonomy" id="2933935"/>
    <lineage>
        <taxon>Bacteria</taxon>
        <taxon>Bacillati</taxon>
        <taxon>Cyanobacteriota</taxon>
        <taxon>Cyanophyceae</taxon>
        <taxon>Leptolyngbyales</taxon>
        <taxon>Leptolyngbyaceae</taxon>
        <taxon>Stenomitos</taxon>
    </lineage>
</organism>
<keyword evidence="2" id="KW-1185">Reference proteome</keyword>
<comment type="caution">
    <text evidence="1">The sequence shown here is derived from an EMBL/GenBank/DDBJ whole genome shotgun (WGS) entry which is preliminary data.</text>
</comment>
<gene>
    <name evidence="1" type="ORF">NDI38_13620</name>
</gene>
<sequence>MPSFYQVYNVDEVLSTDLEYSEPTTLEDAFGQAAQQEAQNWFSTSHDFWERYEPNDREIYAVQPSPWGFEEDVSNV</sequence>
<reference evidence="1 2" key="1">
    <citation type="submission" date="2022-04" db="EMBL/GenBank/DDBJ databases">
        <title>Positive selection, recombination, and allopatry shape intraspecific diversity of widespread and dominant cyanobacteria.</title>
        <authorList>
            <person name="Wei J."/>
            <person name="Shu W."/>
            <person name="Hu C."/>
        </authorList>
    </citation>
    <scope>NUCLEOTIDE SEQUENCE [LARGE SCALE GENOMIC DNA]</scope>
    <source>
        <strain evidence="1 2">AS-A4</strain>
    </source>
</reference>